<proteinExistence type="predicted"/>
<name>A0AAW8DUV4_9BURK</name>
<dbReference type="EMBL" id="JAUSRR010000003">
    <property type="protein sequence ID" value="MDP9923124.1"/>
    <property type="molecule type" value="Genomic_DNA"/>
</dbReference>
<comment type="caution">
    <text evidence="1">The sequence shown here is derived from an EMBL/GenBank/DDBJ whole genome shotgun (WGS) entry which is preliminary data.</text>
</comment>
<evidence type="ECO:0000313" key="1">
    <source>
        <dbReference type="EMBL" id="MDP9923124.1"/>
    </source>
</evidence>
<reference evidence="1" key="1">
    <citation type="submission" date="2023-07" db="EMBL/GenBank/DDBJ databases">
        <title>Sorghum-associated microbial communities from plants grown in Nebraska, USA.</title>
        <authorList>
            <person name="Schachtman D."/>
        </authorList>
    </citation>
    <scope>NUCLEOTIDE SEQUENCE</scope>
    <source>
        <strain evidence="1">DS2795</strain>
    </source>
</reference>
<evidence type="ECO:0000313" key="2">
    <source>
        <dbReference type="Proteomes" id="UP001244295"/>
    </source>
</evidence>
<organism evidence="1 2">
    <name type="scientific">Variovorax boronicumulans</name>
    <dbReference type="NCBI Taxonomy" id="436515"/>
    <lineage>
        <taxon>Bacteria</taxon>
        <taxon>Pseudomonadati</taxon>
        <taxon>Pseudomonadota</taxon>
        <taxon>Betaproteobacteria</taxon>
        <taxon>Burkholderiales</taxon>
        <taxon>Comamonadaceae</taxon>
        <taxon>Variovorax</taxon>
    </lineage>
</organism>
<protein>
    <submittedName>
        <fullName evidence="1">Uncharacterized protein</fullName>
    </submittedName>
</protein>
<accession>A0AAW8DUV4</accession>
<dbReference type="AlphaFoldDB" id="A0AAW8DUV4"/>
<sequence length="142" mass="14892">MPNALLIARSLCFGSGFESLSGRDANRSIFFAPHGMLVRPDACRGLISVRAAALSGSQPPGRWRGSAFPIDGPLQTLKALASCAFGVSAVVALTTVVAEFISALRTHRRSRFALTPWAIATAAIDMPGCMQLATAFALNSSL</sequence>
<dbReference type="Proteomes" id="UP001244295">
    <property type="component" value="Unassembled WGS sequence"/>
</dbReference>
<gene>
    <name evidence="1" type="ORF">J2W25_002145</name>
</gene>